<feature type="signal peptide" evidence="1">
    <location>
        <begin position="1"/>
        <end position="26"/>
    </location>
</feature>
<keyword evidence="3" id="KW-1185">Reference proteome</keyword>
<evidence type="ECO:0000313" key="2">
    <source>
        <dbReference type="EMBL" id="MBW6532929.1"/>
    </source>
</evidence>
<gene>
    <name evidence="2" type="ORF">KZ820_19480</name>
</gene>
<feature type="chain" id="PRO_5045089787" evidence="1">
    <location>
        <begin position="27"/>
        <end position="129"/>
    </location>
</feature>
<organism evidence="2 3">
    <name type="scientific">Sphingomonas citri</name>
    <dbReference type="NCBI Taxonomy" id="2862499"/>
    <lineage>
        <taxon>Bacteria</taxon>
        <taxon>Pseudomonadati</taxon>
        <taxon>Pseudomonadota</taxon>
        <taxon>Alphaproteobacteria</taxon>
        <taxon>Sphingomonadales</taxon>
        <taxon>Sphingomonadaceae</taxon>
        <taxon>Sphingomonas</taxon>
    </lineage>
</organism>
<evidence type="ECO:0000256" key="1">
    <source>
        <dbReference type="SAM" id="SignalP"/>
    </source>
</evidence>
<comment type="caution">
    <text evidence="2">The sequence shown here is derived from an EMBL/GenBank/DDBJ whole genome shotgun (WGS) entry which is preliminary data.</text>
</comment>
<keyword evidence="1" id="KW-0732">Signal</keyword>
<evidence type="ECO:0000313" key="3">
    <source>
        <dbReference type="Proteomes" id="UP000759103"/>
    </source>
</evidence>
<dbReference type="EMBL" id="JAHXZN010000011">
    <property type="protein sequence ID" value="MBW6532929.1"/>
    <property type="molecule type" value="Genomic_DNA"/>
</dbReference>
<reference evidence="2 3" key="1">
    <citation type="submission" date="2021-07" db="EMBL/GenBank/DDBJ databases">
        <title>Sphingomonas sp.</title>
        <authorList>
            <person name="Feng G."/>
            <person name="Li J."/>
            <person name="Pan M."/>
        </authorList>
    </citation>
    <scope>NUCLEOTIDE SEQUENCE [LARGE SCALE GENOMIC DNA]</scope>
    <source>
        <strain evidence="2 3">RRHST34</strain>
    </source>
</reference>
<name>A0ABS7BTK5_9SPHN</name>
<sequence length="129" mass="13244">MVRSVSLALTGCAVLSAGLSAPPAAAERAASARLVHCGEATCLRLSGRRDGAATELRVDGRVLPVVGERSWQATVPLAVARGWRLTRGYAVPVVLVDRASGAERTLAVPLPPGALGARVQLASLIVSAR</sequence>
<protein>
    <submittedName>
        <fullName evidence="2">Uncharacterized protein</fullName>
    </submittedName>
</protein>
<dbReference type="Proteomes" id="UP000759103">
    <property type="component" value="Unassembled WGS sequence"/>
</dbReference>
<proteinExistence type="predicted"/>
<dbReference type="RefSeq" id="WP_219750510.1">
    <property type="nucleotide sequence ID" value="NZ_JAHXZN010000011.1"/>
</dbReference>
<accession>A0ABS7BTK5</accession>